<dbReference type="PANTHER" id="PTHR13454:SF11">
    <property type="entry name" value="PROTEIN MCM10 HOMOLOG"/>
    <property type="match status" value="1"/>
</dbReference>
<evidence type="ECO:0000256" key="6">
    <source>
        <dbReference type="ARBA" id="ARBA00022771"/>
    </source>
</evidence>
<proteinExistence type="inferred from homology"/>
<dbReference type="InterPro" id="IPR015411">
    <property type="entry name" value="Rep_factor_Mcm10_C"/>
</dbReference>
<dbReference type="GO" id="GO:0006270">
    <property type="term" value="P:DNA replication initiation"/>
    <property type="evidence" value="ECO:0007669"/>
    <property type="project" value="InterPro"/>
</dbReference>
<dbReference type="InterPro" id="IPR015408">
    <property type="entry name" value="Znf_Mcm10/DnaG"/>
</dbReference>
<dbReference type="InterPro" id="IPR055065">
    <property type="entry name" value="OB_MCM10"/>
</dbReference>
<protein>
    <recommendedName>
        <fullName evidence="3">Protein MCM10 homolog</fullName>
    </recommendedName>
</protein>
<evidence type="ECO:0000256" key="4">
    <source>
        <dbReference type="ARBA" id="ARBA00022705"/>
    </source>
</evidence>
<dbReference type="Pfam" id="PF09329">
    <property type="entry name" value="zf-primase"/>
    <property type="match status" value="1"/>
</dbReference>
<dbReference type="EMBL" id="JALJOR010000005">
    <property type="protein sequence ID" value="KAK9816580.1"/>
    <property type="molecule type" value="Genomic_DNA"/>
</dbReference>
<feature type="region of interest" description="Disordered" evidence="9">
    <location>
        <begin position="290"/>
        <end position="344"/>
    </location>
</feature>
<dbReference type="Pfam" id="PF22379">
    <property type="entry name" value="OB_MCM10"/>
    <property type="match status" value="1"/>
</dbReference>
<keyword evidence="8" id="KW-0539">Nucleus</keyword>
<evidence type="ECO:0000313" key="11">
    <source>
        <dbReference type="EMBL" id="KAK9816580.1"/>
    </source>
</evidence>
<dbReference type="GO" id="GO:0008270">
    <property type="term" value="F:zinc ion binding"/>
    <property type="evidence" value="ECO:0007669"/>
    <property type="project" value="UniProtKB-KW"/>
</dbReference>
<comment type="similarity">
    <text evidence="2">Belongs to the MCM10 family.</text>
</comment>
<comment type="subcellular location">
    <subcellularLocation>
        <location evidence="1">Nucleus</location>
    </subcellularLocation>
</comment>
<sequence>MAEEAFQAAGASQAAPKPAAPVGGSTNIEKFSGLKVKNPLIPSIILRERLSDTDFVRISDVSVRARKGSLDQKWATVFVVADKSKPKESASGRMFSIWGASDLEGAPISLFLFGAAYQDHWKETEGSMFVLYNAKARTEDGKVSLSIDSGDQLCKIGTSADFGYCRGRRKDGGQCRMAVNVNKCPYCEYHVASEFNKVQSKRGALKDSLLRTAFQRPGQKPAGRGAKLPGSVTVGARVKLQSNADMQRVAQSGIGSKGSVGAKYLMRVSGATQAEPSEDASFLNRSGLRYGRTEPKQGATTSSAQAPKACPAGANASSSQQAGRAAVVSTLEEPAQTGTRYQQLVEDEEHERLGAVLGALEKKDAMLAKMEAITKQTVRAWQCHDCKYVAEHRRPECKLHAAVQIQATKRWWACDGCGHRFTTVATQYPLKRCAKCHDISKSFKAVSMARSQKKASELPFATREQFKSRGTEHGFGLNI</sequence>
<dbReference type="PANTHER" id="PTHR13454">
    <property type="entry name" value="PROTEIN MCM10 HOMOLOG"/>
    <property type="match status" value="1"/>
</dbReference>
<dbReference type="InterPro" id="IPR012340">
    <property type="entry name" value="NA-bd_OB-fold"/>
</dbReference>
<evidence type="ECO:0000256" key="1">
    <source>
        <dbReference type="ARBA" id="ARBA00004123"/>
    </source>
</evidence>
<feature type="compositionally biased region" description="Low complexity" evidence="9">
    <location>
        <begin position="312"/>
        <end position="329"/>
    </location>
</feature>
<keyword evidence="7" id="KW-0862">Zinc</keyword>
<dbReference type="SMART" id="SM01280">
    <property type="entry name" value="Mcm10"/>
    <property type="match status" value="1"/>
</dbReference>
<dbReference type="GO" id="GO:0043596">
    <property type="term" value="C:nuclear replication fork"/>
    <property type="evidence" value="ECO:0007669"/>
    <property type="project" value="TreeGrafter"/>
</dbReference>
<evidence type="ECO:0000256" key="7">
    <source>
        <dbReference type="ARBA" id="ARBA00022833"/>
    </source>
</evidence>
<keyword evidence="12" id="KW-1185">Reference proteome</keyword>
<evidence type="ECO:0000256" key="8">
    <source>
        <dbReference type="ARBA" id="ARBA00023242"/>
    </source>
</evidence>
<evidence type="ECO:0000256" key="3">
    <source>
        <dbReference type="ARBA" id="ARBA00017770"/>
    </source>
</evidence>
<accession>A0AAW1Q3M1</accession>
<organism evidence="11 12">
    <name type="scientific">[Myrmecia] bisecta</name>
    <dbReference type="NCBI Taxonomy" id="41462"/>
    <lineage>
        <taxon>Eukaryota</taxon>
        <taxon>Viridiplantae</taxon>
        <taxon>Chlorophyta</taxon>
        <taxon>core chlorophytes</taxon>
        <taxon>Trebouxiophyceae</taxon>
        <taxon>Trebouxiales</taxon>
        <taxon>Trebouxiaceae</taxon>
        <taxon>Myrmecia</taxon>
    </lineage>
</organism>
<name>A0AAW1Q3M1_9CHLO</name>
<keyword evidence="4" id="KW-0235">DNA replication</keyword>
<dbReference type="Gene3D" id="2.40.50.140">
    <property type="entry name" value="Nucleic acid-binding proteins"/>
    <property type="match status" value="1"/>
</dbReference>
<evidence type="ECO:0000259" key="10">
    <source>
        <dbReference type="SMART" id="SM01280"/>
    </source>
</evidence>
<feature type="domain" description="Replication factor Mcm10 C-terminal" evidence="10">
    <location>
        <begin position="182"/>
        <end position="479"/>
    </location>
</feature>
<comment type="caution">
    <text evidence="11">The sequence shown here is derived from an EMBL/GenBank/DDBJ whole genome shotgun (WGS) entry which is preliminary data.</text>
</comment>
<evidence type="ECO:0000256" key="2">
    <source>
        <dbReference type="ARBA" id="ARBA00009679"/>
    </source>
</evidence>
<dbReference type="Proteomes" id="UP001489004">
    <property type="component" value="Unassembled WGS sequence"/>
</dbReference>
<reference evidence="11 12" key="1">
    <citation type="journal article" date="2024" name="Nat. Commun.">
        <title>Phylogenomics reveals the evolutionary origins of lichenization in chlorophyte algae.</title>
        <authorList>
            <person name="Puginier C."/>
            <person name="Libourel C."/>
            <person name="Otte J."/>
            <person name="Skaloud P."/>
            <person name="Haon M."/>
            <person name="Grisel S."/>
            <person name="Petersen M."/>
            <person name="Berrin J.G."/>
            <person name="Delaux P.M."/>
            <person name="Dal Grande F."/>
            <person name="Keller J."/>
        </authorList>
    </citation>
    <scope>NUCLEOTIDE SEQUENCE [LARGE SCALE GENOMIC DNA]</scope>
    <source>
        <strain evidence="11 12">SAG 2043</strain>
    </source>
</reference>
<evidence type="ECO:0000256" key="5">
    <source>
        <dbReference type="ARBA" id="ARBA00022723"/>
    </source>
</evidence>
<dbReference type="AlphaFoldDB" id="A0AAW1Q3M1"/>
<dbReference type="GO" id="GO:0003688">
    <property type="term" value="F:DNA replication origin binding"/>
    <property type="evidence" value="ECO:0007669"/>
    <property type="project" value="TreeGrafter"/>
</dbReference>
<evidence type="ECO:0000256" key="9">
    <source>
        <dbReference type="SAM" id="MobiDB-lite"/>
    </source>
</evidence>
<keyword evidence="6" id="KW-0863">Zinc-finger</keyword>
<dbReference type="GO" id="GO:0003697">
    <property type="term" value="F:single-stranded DNA binding"/>
    <property type="evidence" value="ECO:0007669"/>
    <property type="project" value="InterPro"/>
</dbReference>
<keyword evidence="5" id="KW-0479">Metal-binding</keyword>
<evidence type="ECO:0000313" key="12">
    <source>
        <dbReference type="Proteomes" id="UP001489004"/>
    </source>
</evidence>
<dbReference type="InterPro" id="IPR040184">
    <property type="entry name" value="Mcm10"/>
</dbReference>
<gene>
    <name evidence="11" type="ORF">WJX72_002234</name>
</gene>